<feature type="domain" description="Smr" evidence="9">
    <location>
        <begin position="720"/>
        <end position="795"/>
    </location>
</feature>
<organism evidence="10 11">
    <name type="scientific">Anaeromyxobacter oryzae</name>
    <dbReference type="NCBI Taxonomy" id="2918170"/>
    <lineage>
        <taxon>Bacteria</taxon>
        <taxon>Pseudomonadati</taxon>
        <taxon>Myxococcota</taxon>
        <taxon>Myxococcia</taxon>
        <taxon>Myxococcales</taxon>
        <taxon>Cystobacterineae</taxon>
        <taxon>Anaeromyxobacteraceae</taxon>
        <taxon>Anaeromyxobacter</taxon>
    </lineage>
</organism>
<keyword evidence="1 7" id="KW-0699">rRNA-binding</keyword>
<dbReference type="Proteomes" id="UP001162891">
    <property type="component" value="Chromosome"/>
</dbReference>
<dbReference type="InterPro" id="IPR027417">
    <property type="entry name" value="P-loop_NTPase"/>
</dbReference>
<name>A0ABN6MKU9_9BACT</name>
<dbReference type="InterPro" id="IPR036187">
    <property type="entry name" value="DNA_mismatch_repair_MutS_sf"/>
</dbReference>
<keyword evidence="4 7" id="KW-0067">ATP-binding</keyword>
<dbReference type="InterPro" id="IPR036063">
    <property type="entry name" value="Smr_dom_sf"/>
</dbReference>
<keyword evidence="11" id="KW-1185">Reference proteome</keyword>
<dbReference type="SMART" id="SM00534">
    <property type="entry name" value="MUTSac"/>
    <property type="match status" value="1"/>
</dbReference>
<dbReference type="PIRSF" id="PIRSF005814">
    <property type="entry name" value="MutS_YshD"/>
    <property type="match status" value="1"/>
</dbReference>
<keyword evidence="6 7" id="KW-0238">DNA-binding</keyword>
<keyword evidence="7 10" id="KW-0255">Endonuclease</keyword>
<comment type="similarity">
    <text evidence="7">Belongs to the DNA mismatch repair MutS family. MutS2 subfamily.</text>
</comment>
<protein>
    <recommendedName>
        <fullName evidence="7">Endonuclease MutS2</fullName>
        <ecNumber evidence="7">3.1.-.-</ecNumber>
    </recommendedName>
    <alternativeName>
        <fullName evidence="7">Ribosome-associated protein quality control-upstream factor</fullName>
        <shortName evidence="7">RQC-upstream factor</shortName>
        <shortName evidence="7">RqcU</shortName>
        <ecNumber evidence="7">3.6.4.-</ecNumber>
    </alternativeName>
</protein>
<dbReference type="InterPro" id="IPR005747">
    <property type="entry name" value="MutS2"/>
</dbReference>
<dbReference type="EC" id="3.1.-.-" evidence="7"/>
<dbReference type="RefSeq" id="WP_248358394.1">
    <property type="nucleotide sequence ID" value="NZ_AP025591.1"/>
</dbReference>
<dbReference type="SMART" id="SM00463">
    <property type="entry name" value="SMR"/>
    <property type="match status" value="1"/>
</dbReference>
<dbReference type="HAMAP" id="MF_00092">
    <property type="entry name" value="MutS2"/>
    <property type="match status" value="1"/>
</dbReference>
<dbReference type="SUPFAM" id="SSF48334">
    <property type="entry name" value="DNA repair protein MutS, domain III"/>
    <property type="match status" value="1"/>
</dbReference>
<evidence type="ECO:0000313" key="11">
    <source>
        <dbReference type="Proteomes" id="UP001162891"/>
    </source>
</evidence>
<evidence type="ECO:0000259" key="9">
    <source>
        <dbReference type="PROSITE" id="PS50828"/>
    </source>
</evidence>
<dbReference type="InterPro" id="IPR046893">
    <property type="entry name" value="MSSS"/>
</dbReference>
<reference evidence="11" key="1">
    <citation type="journal article" date="2022" name="Int. J. Syst. Evol. Microbiol.">
        <title>Anaeromyxobacter oryzae sp. nov., Anaeromyxobacter diazotrophicus sp. nov. and Anaeromyxobacter paludicola sp. nov., isolated from paddy soils.</title>
        <authorList>
            <person name="Itoh H."/>
            <person name="Xu Z."/>
            <person name="Mise K."/>
            <person name="Masuda Y."/>
            <person name="Ushijima N."/>
            <person name="Hayakawa C."/>
            <person name="Shiratori Y."/>
            <person name="Senoo K."/>
        </authorList>
    </citation>
    <scope>NUCLEOTIDE SEQUENCE [LARGE SCALE GENOMIC DNA]</scope>
    <source>
        <strain evidence="11">Red232</strain>
    </source>
</reference>
<gene>
    <name evidence="7 10" type="primary">mutS2</name>
    <name evidence="7" type="synonym">rqcU</name>
    <name evidence="10" type="ORF">AMOR_06540</name>
</gene>
<proteinExistence type="inferred from homology"/>
<dbReference type="InterPro" id="IPR007696">
    <property type="entry name" value="DNA_mismatch_repair_MutS_core"/>
</dbReference>
<keyword evidence="7" id="KW-0540">Nuclease</keyword>
<comment type="function">
    <text evidence="7">Endonuclease that is involved in the suppression of homologous recombination and thus may have a key role in the control of bacterial genetic diversity.</text>
</comment>
<dbReference type="PANTHER" id="PTHR48466:SF2">
    <property type="entry name" value="OS10G0509000 PROTEIN"/>
    <property type="match status" value="1"/>
</dbReference>
<evidence type="ECO:0000256" key="6">
    <source>
        <dbReference type="ARBA" id="ARBA00023125"/>
    </source>
</evidence>
<keyword evidence="5 7" id="KW-0694">RNA-binding</keyword>
<dbReference type="InterPro" id="IPR002625">
    <property type="entry name" value="Smr_dom"/>
</dbReference>
<dbReference type="EC" id="3.6.4.-" evidence="7"/>
<keyword evidence="2 7" id="KW-0547">Nucleotide-binding</keyword>
<dbReference type="EMBL" id="AP025591">
    <property type="protein sequence ID" value="BDG01658.1"/>
    <property type="molecule type" value="Genomic_DNA"/>
</dbReference>
<dbReference type="InterPro" id="IPR000432">
    <property type="entry name" value="DNA_mismatch_repair_MutS_C"/>
</dbReference>
<dbReference type="Gene3D" id="1.10.1420.10">
    <property type="match status" value="2"/>
</dbReference>
<evidence type="ECO:0000256" key="2">
    <source>
        <dbReference type="ARBA" id="ARBA00022741"/>
    </source>
</evidence>
<dbReference type="GO" id="GO:0004519">
    <property type="term" value="F:endonuclease activity"/>
    <property type="evidence" value="ECO:0007669"/>
    <property type="project" value="UniProtKB-KW"/>
</dbReference>
<dbReference type="SUPFAM" id="SSF160443">
    <property type="entry name" value="SMR domain-like"/>
    <property type="match status" value="1"/>
</dbReference>
<dbReference type="InterPro" id="IPR045076">
    <property type="entry name" value="MutS"/>
</dbReference>
<evidence type="ECO:0000256" key="1">
    <source>
        <dbReference type="ARBA" id="ARBA00022730"/>
    </source>
</evidence>
<evidence type="ECO:0000256" key="7">
    <source>
        <dbReference type="HAMAP-Rule" id="MF_00092"/>
    </source>
</evidence>
<comment type="function">
    <text evidence="7">Acts as a ribosome collision sensor, splitting the ribosome into its 2 subunits. Detects stalled/collided 70S ribosomes which it binds and splits by an ATP-hydrolysis driven conformational change. Acts upstream of the ribosome quality control system (RQC), a ribosome-associated complex that mediates the extraction of incompletely synthesized nascent chains from stalled ribosomes and their subsequent degradation. Probably generates substrates for RQC.</text>
</comment>
<evidence type="ECO:0000256" key="3">
    <source>
        <dbReference type="ARBA" id="ARBA00022801"/>
    </source>
</evidence>
<evidence type="ECO:0000256" key="8">
    <source>
        <dbReference type="SAM" id="MobiDB-lite"/>
    </source>
</evidence>
<dbReference type="Gene3D" id="3.30.1370.110">
    <property type="match status" value="1"/>
</dbReference>
<comment type="subunit">
    <text evidence="7">Homodimer. Binds to stalled ribosomes, contacting rRNA.</text>
</comment>
<evidence type="ECO:0000256" key="5">
    <source>
        <dbReference type="ARBA" id="ARBA00022884"/>
    </source>
</evidence>
<feature type="region of interest" description="Disordered" evidence="8">
    <location>
        <begin position="538"/>
        <end position="561"/>
    </location>
</feature>
<dbReference type="Pfam" id="PF01713">
    <property type="entry name" value="Smr"/>
    <property type="match status" value="1"/>
</dbReference>
<dbReference type="SUPFAM" id="SSF52540">
    <property type="entry name" value="P-loop containing nucleoside triphosphate hydrolases"/>
    <property type="match status" value="1"/>
</dbReference>
<keyword evidence="3 7" id="KW-0378">Hydrolase</keyword>
<dbReference type="NCBIfam" id="TIGR01069">
    <property type="entry name" value="mutS2"/>
    <property type="match status" value="1"/>
</dbReference>
<sequence length="796" mass="83642">MRAEDTLQELGWPQILSALAGRCRLPAGRRLAEALPFLPDAAATREALRAVDEARRLSESGVALPLGGVGDVEGHLDRASKGGVLEPIALRECAALSRAAARTRDQLEARAGELPRLWAVAEALTEGAALADRIERAIEPSGAISDRASPALAAARDRARGLHRALKTQVEALLDDEMMQRHLRDRYFTIRNERYVLPVLASSRSAVPGIVHNASQSGQTLFVEPDSMVELGNELSIATAMIAEEEQRILRELSEALGAGSGALARDLAALARLDVLEGEALLASDLDAHAPEVAPASGGFELLSLRHPLLVLQGKKVVASHVRLVPPQRALIVSGPNGGGKTVAITAVGLSALMLRAGLPVAAAEGSRLPFFLEVKAAIDERGDLAKDLSTFTAHLTAVKDMLAGAIPGSLVLVDEIAADTDPREGAALAAAILEALVERGATVLVTTHLDELKAIALVDTRYANARVGFDAERLQPTYQLHLGAPGSSSAIEVAARVGLPPAVVERARQAKGGQGGALGDALRALDEERARLQAARREADETLERARRAEDRARAAEESARRAEREAAARMGAALADDIEAARGEVADLLASLQAQPSVKRAAEAAAQLEAWKATVAQAARATQARAEAGAEALPGGEVKPGVRVRIASLGHEGEVVEVDGKEALVRAGALKIRRPVSDLVPLSGKARSAALGKSKGEKLAAADAARPGAPLSSERRLDVRGMRVEELLREVERFLDGLYAGGEPDALILHGHGTGALKQALRDYLSASPYVGAFRGGDRHEGGDAVTIVTLRH</sequence>
<feature type="binding site" evidence="7">
    <location>
        <begin position="336"/>
        <end position="343"/>
    </location>
    <ligand>
        <name>ATP</name>
        <dbReference type="ChEBI" id="CHEBI:30616"/>
    </ligand>
</feature>
<dbReference type="SMART" id="SM00533">
    <property type="entry name" value="MUTSd"/>
    <property type="match status" value="1"/>
</dbReference>
<dbReference type="PANTHER" id="PTHR48466">
    <property type="entry name" value="OS10G0509000 PROTEIN-RELATED"/>
    <property type="match status" value="1"/>
</dbReference>
<dbReference type="Pfam" id="PF00488">
    <property type="entry name" value="MutS_V"/>
    <property type="match status" value="1"/>
</dbReference>
<evidence type="ECO:0000313" key="10">
    <source>
        <dbReference type="EMBL" id="BDG01658.1"/>
    </source>
</evidence>
<dbReference type="Gene3D" id="3.40.50.300">
    <property type="entry name" value="P-loop containing nucleotide triphosphate hydrolases"/>
    <property type="match status" value="1"/>
</dbReference>
<dbReference type="Pfam" id="PF20297">
    <property type="entry name" value="MSSS"/>
    <property type="match status" value="1"/>
</dbReference>
<dbReference type="PROSITE" id="PS50828">
    <property type="entry name" value="SMR"/>
    <property type="match status" value="1"/>
</dbReference>
<evidence type="ECO:0000256" key="4">
    <source>
        <dbReference type="ARBA" id="ARBA00022840"/>
    </source>
</evidence>
<accession>A0ABN6MKU9</accession>